<evidence type="ECO:0000313" key="2">
    <source>
        <dbReference type="EMBL" id="NEU06571.1"/>
    </source>
</evidence>
<reference evidence="2 3" key="1">
    <citation type="submission" date="2020-02" db="EMBL/GenBank/DDBJ databases">
        <title>Genome assembly of a novel Clostridium senegalense strain.</title>
        <authorList>
            <person name="Gupta T.B."/>
            <person name="Jauregui R."/>
            <person name="Maclean P."/>
            <person name="Nawarathana A."/>
            <person name="Brightwell G."/>
        </authorList>
    </citation>
    <scope>NUCLEOTIDE SEQUENCE [LARGE SCALE GENOMIC DNA]</scope>
    <source>
        <strain evidence="2 3">AGRFS4</strain>
    </source>
</reference>
<feature type="transmembrane region" description="Helical" evidence="1">
    <location>
        <begin position="94"/>
        <end position="111"/>
    </location>
</feature>
<sequence length="283" mass="33340">MNFTILKYALSMTMYFAVLICIVELMRKHCKLANMVWICSLLTFPLWIMGGVSGWFRWAKILSVILPTIIVGFCRISNFEEREGKFWGFFQKNWILWFTYGILFLNILEATLKDIALGNYANACCGFLLCVTIPFAPKYWKYDKQGVGDLICYTTIGWNFLYTTWNLCFVFGESPNYFASSICILLAAELYPFIKRKPELYIMARVYTLATHMILRSCFGPMFITLMDASSWYNETLWKYWGILNLILIIPYLFWYMWQLHTGSANHTFIKKDSYLHSKFSRM</sequence>
<keyword evidence="1" id="KW-0812">Transmembrane</keyword>
<feature type="transmembrane region" description="Helical" evidence="1">
    <location>
        <begin position="6"/>
        <end position="25"/>
    </location>
</feature>
<evidence type="ECO:0000256" key="1">
    <source>
        <dbReference type="SAM" id="Phobius"/>
    </source>
</evidence>
<keyword evidence="3" id="KW-1185">Reference proteome</keyword>
<accession>A0A6M0H9L0</accession>
<feature type="transmembrane region" description="Helical" evidence="1">
    <location>
        <begin position="147"/>
        <end position="165"/>
    </location>
</feature>
<feature type="transmembrane region" description="Helical" evidence="1">
    <location>
        <begin position="32"/>
        <end position="49"/>
    </location>
</feature>
<feature type="transmembrane region" description="Helical" evidence="1">
    <location>
        <begin position="177"/>
        <end position="194"/>
    </location>
</feature>
<keyword evidence="1" id="KW-0472">Membrane</keyword>
<feature type="transmembrane region" description="Helical" evidence="1">
    <location>
        <begin position="55"/>
        <end position="74"/>
    </location>
</feature>
<gene>
    <name evidence="2" type="ORF">G3M99_17345</name>
</gene>
<comment type="caution">
    <text evidence="2">The sequence shown here is derived from an EMBL/GenBank/DDBJ whole genome shotgun (WGS) entry which is preliminary data.</text>
</comment>
<dbReference type="RefSeq" id="WP_061995169.1">
    <property type="nucleotide sequence ID" value="NZ_JAAGPU010000052.1"/>
</dbReference>
<protein>
    <submittedName>
        <fullName evidence="2">Uncharacterized protein</fullName>
    </submittedName>
</protein>
<dbReference type="EMBL" id="JAAGPU010000052">
    <property type="protein sequence ID" value="NEU06571.1"/>
    <property type="molecule type" value="Genomic_DNA"/>
</dbReference>
<evidence type="ECO:0000313" key="3">
    <source>
        <dbReference type="Proteomes" id="UP000481872"/>
    </source>
</evidence>
<dbReference type="Proteomes" id="UP000481872">
    <property type="component" value="Unassembled WGS sequence"/>
</dbReference>
<proteinExistence type="predicted"/>
<feature type="transmembrane region" description="Helical" evidence="1">
    <location>
        <begin position="117"/>
        <end position="135"/>
    </location>
</feature>
<feature type="transmembrane region" description="Helical" evidence="1">
    <location>
        <begin position="206"/>
        <end position="226"/>
    </location>
</feature>
<feature type="transmembrane region" description="Helical" evidence="1">
    <location>
        <begin position="238"/>
        <end position="258"/>
    </location>
</feature>
<name>A0A6M0H9L0_9CLOT</name>
<keyword evidence="1" id="KW-1133">Transmembrane helix</keyword>
<dbReference type="AlphaFoldDB" id="A0A6M0H9L0"/>
<organism evidence="2 3">
    <name type="scientific">Clostridium senegalense</name>
    <dbReference type="NCBI Taxonomy" id="1465809"/>
    <lineage>
        <taxon>Bacteria</taxon>
        <taxon>Bacillati</taxon>
        <taxon>Bacillota</taxon>
        <taxon>Clostridia</taxon>
        <taxon>Eubacteriales</taxon>
        <taxon>Clostridiaceae</taxon>
        <taxon>Clostridium</taxon>
    </lineage>
</organism>